<keyword evidence="4" id="KW-1185">Reference proteome</keyword>
<feature type="region of interest" description="Disordered" evidence="1">
    <location>
        <begin position="626"/>
        <end position="788"/>
    </location>
</feature>
<dbReference type="EnsemblFungi" id="EJT76764">
    <property type="protein sequence ID" value="EJT76764"/>
    <property type="gene ID" value="GGTG_06679"/>
</dbReference>
<name>J3NZI1_GAET3</name>
<dbReference type="STRING" id="644352.J3NZI1"/>
<reference evidence="4" key="1">
    <citation type="submission" date="2010-07" db="EMBL/GenBank/DDBJ databases">
        <title>The genome sequence of Gaeumannomyces graminis var. tritici strain R3-111a-1.</title>
        <authorList>
            <consortium name="The Broad Institute Genome Sequencing Platform"/>
            <person name="Ma L.-J."/>
            <person name="Dead R."/>
            <person name="Young S."/>
            <person name="Zeng Q."/>
            <person name="Koehrsen M."/>
            <person name="Alvarado L."/>
            <person name="Berlin A."/>
            <person name="Chapman S.B."/>
            <person name="Chen Z."/>
            <person name="Freedman E."/>
            <person name="Gellesch M."/>
            <person name="Goldberg J."/>
            <person name="Griggs A."/>
            <person name="Gujja S."/>
            <person name="Heilman E.R."/>
            <person name="Heiman D."/>
            <person name="Hepburn T."/>
            <person name="Howarth C."/>
            <person name="Jen D."/>
            <person name="Larson L."/>
            <person name="Mehta T."/>
            <person name="Neiman D."/>
            <person name="Pearson M."/>
            <person name="Roberts A."/>
            <person name="Saif S."/>
            <person name="Shea T."/>
            <person name="Shenoy N."/>
            <person name="Sisk P."/>
            <person name="Stolte C."/>
            <person name="Sykes S."/>
            <person name="Walk T."/>
            <person name="White J."/>
            <person name="Yandava C."/>
            <person name="Haas B."/>
            <person name="Nusbaum C."/>
            <person name="Birren B."/>
        </authorList>
    </citation>
    <scope>NUCLEOTIDE SEQUENCE [LARGE SCALE GENOMIC DNA]</scope>
    <source>
        <strain evidence="4">R3-111a-1</strain>
    </source>
</reference>
<dbReference type="EMBL" id="GL385397">
    <property type="protein sequence ID" value="EJT76764.1"/>
    <property type="molecule type" value="Genomic_DNA"/>
</dbReference>
<dbReference type="eggNOG" id="ENOG502T4C8">
    <property type="taxonomic scope" value="Eukaryota"/>
</dbReference>
<organism evidence="2">
    <name type="scientific">Gaeumannomyces tritici (strain R3-111a-1)</name>
    <name type="common">Wheat and barley take-all root rot fungus</name>
    <name type="synonym">Gaeumannomyces graminis var. tritici</name>
    <dbReference type="NCBI Taxonomy" id="644352"/>
    <lineage>
        <taxon>Eukaryota</taxon>
        <taxon>Fungi</taxon>
        <taxon>Dikarya</taxon>
        <taxon>Ascomycota</taxon>
        <taxon>Pezizomycotina</taxon>
        <taxon>Sordariomycetes</taxon>
        <taxon>Sordariomycetidae</taxon>
        <taxon>Magnaporthales</taxon>
        <taxon>Magnaporthaceae</taxon>
        <taxon>Gaeumannomyces</taxon>
    </lineage>
</organism>
<dbReference type="OrthoDB" id="4590776at2759"/>
<feature type="compositionally biased region" description="Basic and acidic residues" evidence="1">
    <location>
        <begin position="535"/>
        <end position="549"/>
    </location>
</feature>
<evidence type="ECO:0000256" key="1">
    <source>
        <dbReference type="SAM" id="MobiDB-lite"/>
    </source>
</evidence>
<feature type="compositionally biased region" description="Low complexity" evidence="1">
    <location>
        <begin position="435"/>
        <end position="444"/>
    </location>
</feature>
<feature type="compositionally biased region" description="Low complexity" evidence="1">
    <location>
        <begin position="17"/>
        <end position="28"/>
    </location>
</feature>
<feature type="region of interest" description="Disordered" evidence="1">
    <location>
        <begin position="532"/>
        <end position="605"/>
    </location>
</feature>
<feature type="compositionally biased region" description="Basic and acidic residues" evidence="1">
    <location>
        <begin position="710"/>
        <end position="721"/>
    </location>
</feature>
<reference evidence="3" key="4">
    <citation type="journal article" date="2015" name="G3 (Bethesda)">
        <title>Genome sequences of three phytopathogenic species of the Magnaporthaceae family of fungi.</title>
        <authorList>
            <person name="Okagaki L.H."/>
            <person name="Nunes C.C."/>
            <person name="Sailsbery J."/>
            <person name="Clay B."/>
            <person name="Brown D."/>
            <person name="John T."/>
            <person name="Oh Y."/>
            <person name="Young N."/>
            <person name="Fitzgerald M."/>
            <person name="Haas B.J."/>
            <person name="Zeng Q."/>
            <person name="Young S."/>
            <person name="Adiconis X."/>
            <person name="Fan L."/>
            <person name="Levin J.Z."/>
            <person name="Mitchell T.K."/>
            <person name="Okubara P.A."/>
            <person name="Farman M.L."/>
            <person name="Kohn L.M."/>
            <person name="Birren B."/>
            <person name="Ma L.-J."/>
            <person name="Dean R.A."/>
        </authorList>
    </citation>
    <scope>NUCLEOTIDE SEQUENCE</scope>
    <source>
        <strain evidence="3">R3-111a-1</strain>
    </source>
</reference>
<reference evidence="2" key="3">
    <citation type="submission" date="2010-09" db="EMBL/GenBank/DDBJ databases">
        <title>Annotation of Gaeumannomyces graminis var. tritici R3-111a-1.</title>
        <authorList>
            <consortium name="The Broad Institute Genome Sequencing Platform"/>
            <person name="Ma L.-J."/>
            <person name="Dead R."/>
            <person name="Young S.K."/>
            <person name="Zeng Q."/>
            <person name="Gargeya S."/>
            <person name="Fitzgerald M."/>
            <person name="Haas B."/>
            <person name="Abouelleil A."/>
            <person name="Alvarado L."/>
            <person name="Arachchi H.M."/>
            <person name="Berlin A."/>
            <person name="Brown A."/>
            <person name="Chapman S.B."/>
            <person name="Chen Z."/>
            <person name="Dunbar C."/>
            <person name="Freedman E."/>
            <person name="Gearin G."/>
            <person name="Gellesch M."/>
            <person name="Goldberg J."/>
            <person name="Griggs A."/>
            <person name="Gujja S."/>
            <person name="Heiman D."/>
            <person name="Howarth C."/>
            <person name="Larson L."/>
            <person name="Lui A."/>
            <person name="MacDonald P.J.P."/>
            <person name="Mehta T."/>
            <person name="Montmayeur A."/>
            <person name="Murphy C."/>
            <person name="Neiman D."/>
            <person name="Pearson M."/>
            <person name="Priest M."/>
            <person name="Roberts A."/>
            <person name="Saif S."/>
            <person name="Shea T."/>
            <person name="Shenoy N."/>
            <person name="Sisk P."/>
            <person name="Stolte C."/>
            <person name="Sykes S."/>
            <person name="Yandava C."/>
            <person name="Wortman J."/>
            <person name="Nusbaum C."/>
            <person name="Birren B."/>
        </authorList>
    </citation>
    <scope>NUCLEOTIDE SEQUENCE</scope>
    <source>
        <strain evidence="2">R3-111a-1</strain>
    </source>
</reference>
<evidence type="ECO:0000313" key="3">
    <source>
        <dbReference type="EnsemblFungi" id="EJT76764"/>
    </source>
</evidence>
<dbReference type="HOGENOM" id="CLU_316183_0_0_1"/>
<feature type="region of interest" description="Disordered" evidence="1">
    <location>
        <begin position="17"/>
        <end position="203"/>
    </location>
</feature>
<evidence type="ECO:0000313" key="4">
    <source>
        <dbReference type="Proteomes" id="UP000006039"/>
    </source>
</evidence>
<evidence type="ECO:0000313" key="2">
    <source>
        <dbReference type="EMBL" id="EJT76764.1"/>
    </source>
</evidence>
<feature type="region of interest" description="Disordered" evidence="1">
    <location>
        <begin position="373"/>
        <end position="519"/>
    </location>
</feature>
<sequence length="927" mass="100356">MPPLRQNIFSIVPNARPDPFQAAAAGPAAAPPAKPPMTTKQARKLYNQQTRAPRRTKAEQRAWEKQEQERIRKELDAERAATRARAARERKKSKEEAVRNERKKQGLPLGKVRPSQDTISRFLFRGKRSRETTEEAEDSTGSYVGSGSDKENGCAGSSGKRRRLDATAEEDGASGADEAPNMLPKPAEPGCPPPIPESVGVPAEDAKFNMNGNACSAVKSQATRKEIGTLVDTASPNSPSVDDPCQNKLTEATVILAPKCASPPLADEFQPTADSAPEPASRPEPVLEPEPEPEPVPEPKNAPLNQPAPEVETVAKPQFEPRLSAPEPSSPAQPVPPKCNTAGLETVPLKKADAGLAILDALSEDLLDELILTPEEVKTPRPAVRTPGPPPRPSLPTNAVRPRSLISPGQDLREKPAPHTVHVVRQTGPVNKTAPSKPSNRGPPGNNPPSVLPREVARPVQRSMAPPPVPKPKGPLKPLATNIQKNTNGITRASKPSLAKPHPQRVVVPEPGLPPTSTQLFLLNNFDDIMPSLSQEEKELRRNERRDPDTIAPPPPPPQRRNIFAKPRTFQPPPRLPVKSHVVPPRKFAPPPSRNLQQVKRTPAVSLAKDMNLDFLSTQDLMSTQDVHEVETTVPHKRGQATEPSAPNSRLFKRPPPFAPNKSRPAGENVPSQPSSMRAPEPSCRTGPAQSRPPRLSQFRNHIKTTEALFDSHESSFDRGRSKASHPTGPRGTTYANKDPFSEHDANELVNHTTQAATPRSAPRAIGGSTDSDAPDSQGRPRYFTSSATRVKINLAKMESMRVVEAEKRMRQQQRAREKVVARRAEMSSRAHGTGRADAASMQLHGRDPDRGGPSNKDTGKGGGAAGAMAIPGQRPLPNSGRDPARLMNAAYEHITRGGGQLSSTQETDYGDIDLGDTFALFETLNP</sequence>
<protein>
    <submittedName>
        <fullName evidence="2 3">Uncharacterized protein</fullName>
    </submittedName>
</protein>
<feature type="compositionally biased region" description="Basic and acidic residues" evidence="1">
    <location>
        <begin position="56"/>
        <end position="81"/>
    </location>
</feature>
<feature type="compositionally biased region" description="Pro residues" evidence="1">
    <location>
        <begin position="465"/>
        <end position="475"/>
    </location>
</feature>
<proteinExistence type="predicted"/>
<dbReference type="Proteomes" id="UP000006039">
    <property type="component" value="Unassembled WGS sequence"/>
</dbReference>
<dbReference type="VEuPathDB" id="FungiDB:GGTG_06679"/>
<gene>
    <name evidence="3" type="primary">20347137</name>
    <name evidence="2" type="ORF">GGTG_06679</name>
</gene>
<accession>J3NZI1</accession>
<feature type="compositionally biased region" description="Pro residues" evidence="1">
    <location>
        <begin position="186"/>
        <end position="196"/>
    </location>
</feature>
<feature type="region of interest" description="Disordered" evidence="1">
    <location>
        <begin position="809"/>
        <end position="884"/>
    </location>
</feature>
<feature type="region of interest" description="Disordered" evidence="1">
    <location>
        <begin position="261"/>
        <end position="343"/>
    </location>
</feature>
<dbReference type="GeneID" id="20347137"/>
<feature type="compositionally biased region" description="Pro residues" evidence="1">
    <location>
        <begin position="328"/>
        <end position="337"/>
    </location>
</feature>
<reference evidence="3" key="5">
    <citation type="submission" date="2018-04" db="UniProtKB">
        <authorList>
            <consortium name="EnsemblFungi"/>
        </authorList>
    </citation>
    <scope>IDENTIFICATION</scope>
    <source>
        <strain evidence="3">R3-111a-1</strain>
    </source>
</reference>
<feature type="compositionally biased region" description="Basic and acidic residues" evidence="1">
    <location>
        <begin position="92"/>
        <end position="104"/>
    </location>
</feature>
<feature type="compositionally biased region" description="Basic and acidic residues" evidence="1">
    <location>
        <begin position="809"/>
        <end position="829"/>
    </location>
</feature>
<reference evidence="2" key="2">
    <citation type="submission" date="2010-07" db="EMBL/GenBank/DDBJ databases">
        <authorList>
            <consortium name="The Broad Institute Genome Sequencing Platform"/>
            <consortium name="Broad Institute Genome Sequencing Center for Infectious Disease"/>
            <person name="Ma L.-J."/>
            <person name="Dead R."/>
            <person name="Young S."/>
            <person name="Zeng Q."/>
            <person name="Koehrsen M."/>
            <person name="Alvarado L."/>
            <person name="Berlin A."/>
            <person name="Chapman S.B."/>
            <person name="Chen Z."/>
            <person name="Freedman E."/>
            <person name="Gellesch M."/>
            <person name="Goldberg J."/>
            <person name="Griggs A."/>
            <person name="Gujja S."/>
            <person name="Heilman E.R."/>
            <person name="Heiman D."/>
            <person name="Hepburn T."/>
            <person name="Howarth C."/>
            <person name="Jen D."/>
            <person name="Larson L."/>
            <person name="Mehta T."/>
            <person name="Neiman D."/>
            <person name="Pearson M."/>
            <person name="Roberts A."/>
            <person name="Saif S."/>
            <person name="Shea T."/>
            <person name="Shenoy N."/>
            <person name="Sisk P."/>
            <person name="Stolte C."/>
            <person name="Sykes S."/>
            <person name="Walk T."/>
            <person name="White J."/>
            <person name="Yandava C."/>
            <person name="Haas B."/>
            <person name="Nusbaum C."/>
            <person name="Birren B."/>
        </authorList>
    </citation>
    <scope>NUCLEOTIDE SEQUENCE</scope>
    <source>
        <strain evidence="2">R3-111a-1</strain>
    </source>
</reference>
<dbReference type="AlphaFoldDB" id="J3NZI1"/>
<dbReference type="RefSeq" id="XP_009222764.1">
    <property type="nucleotide sequence ID" value="XM_009224500.1"/>
</dbReference>
<feature type="compositionally biased region" description="Polar residues" evidence="1">
    <location>
        <begin position="481"/>
        <end position="491"/>
    </location>
</feature>